<evidence type="ECO:0000256" key="2">
    <source>
        <dbReference type="SAM" id="Phobius"/>
    </source>
</evidence>
<dbReference type="OrthoDB" id="10544743at2759"/>
<gene>
    <name evidence="3" type="ORF">MSYG_0647</name>
</gene>
<evidence type="ECO:0000256" key="1">
    <source>
        <dbReference type="SAM" id="MobiDB-lite"/>
    </source>
</evidence>
<feature type="compositionally biased region" description="Pro residues" evidence="1">
    <location>
        <begin position="43"/>
        <end position="55"/>
    </location>
</feature>
<feature type="region of interest" description="Disordered" evidence="1">
    <location>
        <begin position="206"/>
        <end position="227"/>
    </location>
</feature>
<keyword evidence="2" id="KW-0812">Transmembrane</keyword>
<organism evidence="3 4">
    <name type="scientific">Malassezia sympodialis (strain ATCC 42132)</name>
    <name type="common">Atopic eczema-associated yeast</name>
    <dbReference type="NCBI Taxonomy" id="1230383"/>
    <lineage>
        <taxon>Eukaryota</taxon>
        <taxon>Fungi</taxon>
        <taxon>Dikarya</taxon>
        <taxon>Basidiomycota</taxon>
        <taxon>Ustilaginomycotina</taxon>
        <taxon>Malasseziomycetes</taxon>
        <taxon>Malasseziales</taxon>
        <taxon>Malasseziaceae</taxon>
        <taxon>Malassezia</taxon>
    </lineage>
</organism>
<keyword evidence="2" id="KW-0472">Membrane</keyword>
<name>M5EKG6_MALS4</name>
<accession>M5EKG6</accession>
<dbReference type="KEGG" id="msym:MSY001_0789"/>
<reference evidence="4" key="1">
    <citation type="journal article" date="2017" name="Nucleic Acids Res.">
        <title>Proteogenomics produces comprehensive and highly accurate protein-coding gene annotation in a complete genome assembly of Malassezia sympodialis.</title>
        <authorList>
            <person name="Zhu Y."/>
            <person name="Engstroem P.G."/>
            <person name="Tellgren-Roth C."/>
            <person name="Baudo C.D."/>
            <person name="Kennell J.C."/>
            <person name="Sun S."/>
            <person name="Billmyre R.B."/>
            <person name="Schroeder M.S."/>
            <person name="Andersson A."/>
            <person name="Holm T."/>
            <person name="Sigurgeirsson B."/>
            <person name="Wu G."/>
            <person name="Sankaranarayanan S.R."/>
            <person name="Siddharthan R."/>
            <person name="Sanyal K."/>
            <person name="Lundeberg J."/>
            <person name="Nystedt B."/>
            <person name="Boekhout T."/>
            <person name="Dawson T.L. Jr."/>
            <person name="Heitman J."/>
            <person name="Scheynius A."/>
            <person name="Lehtioe J."/>
        </authorList>
    </citation>
    <scope>NUCLEOTIDE SEQUENCE [LARGE SCALE GENOMIC DNA]</scope>
    <source>
        <strain evidence="4">ATCC 42132</strain>
    </source>
</reference>
<dbReference type="EMBL" id="LT671821">
    <property type="protein sequence ID" value="SHO76309.1"/>
    <property type="molecule type" value="Genomic_DNA"/>
</dbReference>
<dbReference type="HOGENOM" id="CLU_994256_0_0_1"/>
<keyword evidence="4" id="KW-1185">Reference proteome</keyword>
<dbReference type="Gene3D" id="1.20.5.510">
    <property type="entry name" value="Single helix bin"/>
    <property type="match status" value="1"/>
</dbReference>
<evidence type="ECO:0000313" key="4">
    <source>
        <dbReference type="Proteomes" id="UP000186303"/>
    </source>
</evidence>
<keyword evidence="2" id="KW-1133">Transmembrane helix</keyword>
<protein>
    <submittedName>
        <fullName evidence="3">Uncharacterized protein</fullName>
    </submittedName>
</protein>
<proteinExistence type="predicted"/>
<feature type="transmembrane region" description="Helical" evidence="2">
    <location>
        <begin position="65"/>
        <end position="89"/>
    </location>
</feature>
<dbReference type="Proteomes" id="UP000186303">
    <property type="component" value="Chromosome 1"/>
</dbReference>
<dbReference type="RefSeq" id="XP_018739405.1">
    <property type="nucleotide sequence ID" value="XM_018885876.1"/>
</dbReference>
<feature type="region of interest" description="Disordered" evidence="1">
    <location>
        <begin position="38"/>
        <end position="64"/>
    </location>
</feature>
<evidence type="ECO:0000313" key="3">
    <source>
        <dbReference type="EMBL" id="SHO76309.1"/>
    </source>
</evidence>
<dbReference type="VEuPathDB" id="FungiDB:MSYG_0647"/>
<dbReference type="OMA" id="HESYVPE"/>
<dbReference type="AlphaFoldDB" id="M5EKG6"/>
<sequence>MNEKPTNAMKYSRRQVVETITQTRSQQADPSTVVENQTLTSFLPPPPPTTAPNPRPEQKHTDTGAVAGGVVGGVVGLALIIAAVCFLLFRWRRNRNKRALDDMYAETGVGGGGTDRHARMRGTQPIVSDHASTWNSNASIPADPEMYPQTMGLEADQEPLTYAAPIHSHPDQITDNVENTTHADFPAYVHEAENGVQQDSHVDEIAPRQPDSLAPEESTRMPSTGLGEPLLIKTGSLNRNASQDIEKSPSSAFMWLPRHKVYGASPAGYTPSDASPYPTN</sequence>